<dbReference type="OrthoDB" id="5176171at2"/>
<evidence type="ECO:0000259" key="1">
    <source>
        <dbReference type="Pfam" id="PF01909"/>
    </source>
</evidence>
<dbReference type="STRING" id="856736.SAMN04488058_11418"/>
<sequence>MAAFTPTSLPPLAQSLAERLLDVPGVLGVALGGSYATGTATPSSDLDLSLAYELARPLDLATLTALCRELDDGGKATPAAPGGWGPWVDGGAWLTVGGQRVDFIYRELGRVERSVQDALAGRVELHIQVGHPHGIHAHHYAAELASCALLRDPSGRLEQLRAEMHEYPSRLAAALEAQYGWAPEFWLDAAEKGLKRGDLHYAQGCAYQAVMAQVQVLCARAGVWLLNEKGALARAGGCTGAPERFAERTQAALSILDLAALRALAAEVSAGSPAPDR</sequence>
<accession>A0A1H7AUY4</accession>
<protein>
    <submittedName>
        <fullName evidence="2">Nucleotidyltransferase domain-containing protein</fullName>
    </submittedName>
</protein>
<dbReference type="SUPFAM" id="SSF81301">
    <property type="entry name" value="Nucleotidyltransferase"/>
    <property type="match status" value="1"/>
</dbReference>
<reference evidence="3" key="1">
    <citation type="submission" date="2016-10" db="EMBL/GenBank/DDBJ databases">
        <authorList>
            <person name="Varghese N."/>
            <person name="Submissions S."/>
        </authorList>
    </citation>
    <scope>NUCLEOTIDE SEQUENCE [LARGE SCALE GENOMIC DNA]</scope>
    <source>
        <strain evidence="3">CGMCC 1.10218</strain>
    </source>
</reference>
<dbReference type="GO" id="GO:0016779">
    <property type="term" value="F:nucleotidyltransferase activity"/>
    <property type="evidence" value="ECO:0007669"/>
    <property type="project" value="InterPro"/>
</dbReference>
<organism evidence="2 3">
    <name type="scientific">Deinococcus reticulitermitis</name>
    <dbReference type="NCBI Taxonomy" id="856736"/>
    <lineage>
        <taxon>Bacteria</taxon>
        <taxon>Thermotogati</taxon>
        <taxon>Deinococcota</taxon>
        <taxon>Deinococci</taxon>
        <taxon>Deinococcales</taxon>
        <taxon>Deinococcaceae</taxon>
        <taxon>Deinococcus</taxon>
    </lineage>
</organism>
<dbReference type="RefSeq" id="WP_092265109.1">
    <property type="nucleotide sequence ID" value="NZ_FNZA01000014.1"/>
</dbReference>
<dbReference type="CDD" id="cd05403">
    <property type="entry name" value="NT_KNTase_like"/>
    <property type="match status" value="1"/>
</dbReference>
<dbReference type="Pfam" id="PF01909">
    <property type="entry name" value="NTP_transf_2"/>
    <property type="match status" value="1"/>
</dbReference>
<name>A0A1H7AUY4_9DEIO</name>
<dbReference type="Proteomes" id="UP000199223">
    <property type="component" value="Unassembled WGS sequence"/>
</dbReference>
<evidence type="ECO:0000313" key="3">
    <source>
        <dbReference type="Proteomes" id="UP000199223"/>
    </source>
</evidence>
<dbReference type="Gene3D" id="3.30.460.10">
    <property type="entry name" value="Beta Polymerase, domain 2"/>
    <property type="match status" value="1"/>
</dbReference>
<dbReference type="AlphaFoldDB" id="A0A1H7AUY4"/>
<dbReference type="InterPro" id="IPR043519">
    <property type="entry name" value="NT_sf"/>
</dbReference>
<proteinExistence type="predicted"/>
<gene>
    <name evidence="2" type="ORF">SAMN04488058_11418</name>
</gene>
<dbReference type="InterPro" id="IPR002934">
    <property type="entry name" value="Polymerase_NTP_transf_dom"/>
</dbReference>
<keyword evidence="3" id="KW-1185">Reference proteome</keyword>
<feature type="domain" description="Polymerase nucleotidyl transferase" evidence="1">
    <location>
        <begin position="18"/>
        <end position="49"/>
    </location>
</feature>
<evidence type="ECO:0000313" key="2">
    <source>
        <dbReference type="EMBL" id="SEJ67697.1"/>
    </source>
</evidence>
<dbReference type="EMBL" id="FNZA01000014">
    <property type="protein sequence ID" value="SEJ67697.1"/>
    <property type="molecule type" value="Genomic_DNA"/>
</dbReference>
<keyword evidence="2" id="KW-0808">Transferase</keyword>